<gene>
    <name evidence="15" type="ORF">FM101_14980</name>
</gene>
<dbReference type="Gene3D" id="3.40.50.1000">
    <property type="entry name" value="HAD superfamily/HAD-like"/>
    <property type="match status" value="1"/>
</dbReference>
<dbReference type="GO" id="GO:0000287">
    <property type="term" value="F:magnesium ion binding"/>
    <property type="evidence" value="ECO:0007669"/>
    <property type="project" value="TreeGrafter"/>
</dbReference>
<evidence type="ECO:0000256" key="8">
    <source>
        <dbReference type="ARBA" id="ARBA00022842"/>
    </source>
</evidence>
<comment type="pathway">
    <text evidence="2">Amino-acid biosynthesis; L-serine biosynthesis; L-serine from 3-phospho-D-glycerate: step 3/3.</text>
</comment>
<feature type="region of interest" description="Disordered" evidence="14">
    <location>
        <begin position="57"/>
        <end position="80"/>
    </location>
</feature>
<dbReference type="NCBIfam" id="TIGR00338">
    <property type="entry name" value="serB"/>
    <property type="match status" value="1"/>
</dbReference>
<organism evidence="15 16">
    <name type="scientific">Arthrobacter rhombi</name>
    <dbReference type="NCBI Taxonomy" id="71253"/>
    <lineage>
        <taxon>Bacteria</taxon>
        <taxon>Bacillati</taxon>
        <taxon>Actinomycetota</taxon>
        <taxon>Actinomycetes</taxon>
        <taxon>Micrococcales</taxon>
        <taxon>Micrococcaceae</taxon>
        <taxon>Arthrobacter</taxon>
    </lineage>
</organism>
<dbReference type="RefSeq" id="WP_087001045.1">
    <property type="nucleotide sequence ID" value="NZ_FUHW01000052.1"/>
</dbReference>
<name>A0A1R4GWD7_9MICC</name>
<feature type="active site" description="Proton donor" evidence="13">
    <location>
        <position position="116"/>
    </location>
</feature>
<evidence type="ECO:0000256" key="4">
    <source>
        <dbReference type="ARBA" id="ARBA00012640"/>
    </source>
</evidence>
<evidence type="ECO:0000256" key="7">
    <source>
        <dbReference type="ARBA" id="ARBA00022801"/>
    </source>
</evidence>
<keyword evidence="8" id="KW-0460">Magnesium</keyword>
<dbReference type="EC" id="3.1.3.3" evidence="4"/>
<dbReference type="SFLD" id="SFLDF00029">
    <property type="entry name" value="phosphoserine_phosphatase"/>
    <property type="match status" value="1"/>
</dbReference>
<comment type="cofactor">
    <cofactor evidence="1">
        <name>Mg(2+)</name>
        <dbReference type="ChEBI" id="CHEBI:18420"/>
    </cofactor>
</comment>
<dbReference type="Proteomes" id="UP000195913">
    <property type="component" value="Unassembled WGS sequence"/>
</dbReference>
<dbReference type="GO" id="GO:0036424">
    <property type="term" value="F:L-phosphoserine phosphatase activity"/>
    <property type="evidence" value="ECO:0007669"/>
    <property type="project" value="InterPro"/>
</dbReference>
<keyword evidence="16" id="KW-1185">Reference proteome</keyword>
<keyword evidence="6" id="KW-0479">Metal-binding</keyword>
<dbReference type="NCBIfam" id="TIGR01488">
    <property type="entry name" value="HAD-SF-IB"/>
    <property type="match status" value="1"/>
</dbReference>
<dbReference type="GO" id="GO:0005737">
    <property type="term" value="C:cytoplasm"/>
    <property type="evidence" value="ECO:0007669"/>
    <property type="project" value="TreeGrafter"/>
</dbReference>
<dbReference type="GO" id="GO:0006564">
    <property type="term" value="P:L-serine biosynthetic process"/>
    <property type="evidence" value="ECO:0007669"/>
    <property type="project" value="UniProtKB-KW"/>
</dbReference>
<evidence type="ECO:0000313" key="15">
    <source>
        <dbReference type="EMBL" id="SJM72383.1"/>
    </source>
</evidence>
<protein>
    <recommendedName>
        <fullName evidence="4">phosphoserine phosphatase</fullName>
        <ecNumber evidence="4">3.1.3.3</ecNumber>
    </recommendedName>
    <alternativeName>
        <fullName evidence="10">O-phosphoserine phosphohydrolase</fullName>
    </alternativeName>
</protein>
<sequence length="315" mass="32846">MKISRYLISHQRLAPSPDHSVENRAASDGRQANALDPSQLEALLEAHGFTVVSSTGFSGPGYRGTRRALARRTPEDSPGAQTKALLERLVDDVAWHAVVPATLFEAPRKLLVMDVDSTLIQQEVIELLAAHAGRESEVAAVTEAAMRGELDFAESLHARVATLAGLDAGVVEQVRASVVLSPGARELIEACHAGGHLVGVVSGGFLQILRPLAEELGLDFALANDLGVTAGRLTGTVHGAVVDAAAKESSLRAWAAEAGIPLEHTIAAGDGANDVHMVRAAGLGIAYGAKPALRAAADAVIDLPRLDIVRHLAGI</sequence>
<evidence type="ECO:0000256" key="14">
    <source>
        <dbReference type="SAM" id="MobiDB-lite"/>
    </source>
</evidence>
<evidence type="ECO:0000256" key="3">
    <source>
        <dbReference type="ARBA" id="ARBA00009184"/>
    </source>
</evidence>
<evidence type="ECO:0000313" key="16">
    <source>
        <dbReference type="Proteomes" id="UP000195913"/>
    </source>
</evidence>
<evidence type="ECO:0000256" key="1">
    <source>
        <dbReference type="ARBA" id="ARBA00001946"/>
    </source>
</evidence>
<dbReference type="InterPro" id="IPR036412">
    <property type="entry name" value="HAD-like_sf"/>
</dbReference>
<dbReference type="InterPro" id="IPR004469">
    <property type="entry name" value="PSP"/>
</dbReference>
<evidence type="ECO:0000256" key="2">
    <source>
        <dbReference type="ARBA" id="ARBA00005135"/>
    </source>
</evidence>
<comment type="similarity">
    <text evidence="3">Belongs to the HAD-like hydrolase superfamily. SerB family.</text>
</comment>
<dbReference type="SFLD" id="SFLDG01136">
    <property type="entry name" value="C1.6:_Phosphoserine_Phosphatas"/>
    <property type="match status" value="1"/>
</dbReference>
<dbReference type="PANTHER" id="PTHR43344">
    <property type="entry name" value="PHOSPHOSERINE PHOSPHATASE"/>
    <property type="match status" value="1"/>
</dbReference>
<evidence type="ECO:0000256" key="6">
    <source>
        <dbReference type="ARBA" id="ARBA00022723"/>
    </source>
</evidence>
<feature type="active site" description="Nucleophile" evidence="13">
    <location>
        <position position="114"/>
    </location>
</feature>
<accession>A0A1R4GWD7</accession>
<keyword evidence="9" id="KW-0718">Serine biosynthesis</keyword>
<dbReference type="EMBL" id="FUHW01000052">
    <property type="protein sequence ID" value="SJM72383.1"/>
    <property type="molecule type" value="Genomic_DNA"/>
</dbReference>
<evidence type="ECO:0000256" key="9">
    <source>
        <dbReference type="ARBA" id="ARBA00023299"/>
    </source>
</evidence>
<proteinExistence type="inferred from homology"/>
<dbReference type="UniPathway" id="UPA00135">
    <property type="reaction ID" value="UER00198"/>
</dbReference>
<evidence type="ECO:0000256" key="11">
    <source>
        <dbReference type="ARBA" id="ARBA00048138"/>
    </source>
</evidence>
<evidence type="ECO:0000256" key="5">
    <source>
        <dbReference type="ARBA" id="ARBA00022605"/>
    </source>
</evidence>
<comment type="catalytic activity">
    <reaction evidence="11">
        <text>O-phospho-L-serine + H2O = L-serine + phosphate</text>
        <dbReference type="Rhea" id="RHEA:21208"/>
        <dbReference type="ChEBI" id="CHEBI:15377"/>
        <dbReference type="ChEBI" id="CHEBI:33384"/>
        <dbReference type="ChEBI" id="CHEBI:43474"/>
        <dbReference type="ChEBI" id="CHEBI:57524"/>
        <dbReference type="EC" id="3.1.3.3"/>
    </reaction>
</comment>
<evidence type="ECO:0000256" key="12">
    <source>
        <dbReference type="ARBA" id="ARBA00048523"/>
    </source>
</evidence>
<dbReference type="Pfam" id="PF12710">
    <property type="entry name" value="HAD"/>
    <property type="match status" value="1"/>
</dbReference>
<keyword evidence="5" id="KW-0028">Amino-acid biosynthesis</keyword>
<keyword evidence="7 15" id="KW-0378">Hydrolase</keyword>
<comment type="catalytic activity">
    <reaction evidence="12">
        <text>O-phospho-D-serine + H2O = D-serine + phosphate</text>
        <dbReference type="Rhea" id="RHEA:24873"/>
        <dbReference type="ChEBI" id="CHEBI:15377"/>
        <dbReference type="ChEBI" id="CHEBI:35247"/>
        <dbReference type="ChEBI" id="CHEBI:43474"/>
        <dbReference type="ChEBI" id="CHEBI:58680"/>
        <dbReference type="EC" id="3.1.3.3"/>
    </reaction>
</comment>
<evidence type="ECO:0000256" key="13">
    <source>
        <dbReference type="PIRSR" id="PIRSR604469-1"/>
    </source>
</evidence>
<dbReference type="InterPro" id="IPR050582">
    <property type="entry name" value="HAD-like_SerB"/>
</dbReference>
<reference evidence="15 16" key="1">
    <citation type="submission" date="2017-02" db="EMBL/GenBank/DDBJ databases">
        <authorList>
            <person name="Peterson S.W."/>
        </authorList>
    </citation>
    <scope>NUCLEOTIDE SEQUENCE [LARGE SCALE GENOMIC DNA]</scope>
    <source>
        <strain evidence="15 16">B Ar 00.02</strain>
    </source>
</reference>
<dbReference type="InterPro" id="IPR023214">
    <property type="entry name" value="HAD_sf"/>
</dbReference>
<dbReference type="SUPFAM" id="SSF56784">
    <property type="entry name" value="HAD-like"/>
    <property type="match status" value="1"/>
</dbReference>
<dbReference type="SFLD" id="SFLDS00003">
    <property type="entry name" value="Haloacid_Dehalogenase"/>
    <property type="match status" value="1"/>
</dbReference>
<evidence type="ECO:0000256" key="10">
    <source>
        <dbReference type="ARBA" id="ARBA00031693"/>
    </source>
</evidence>
<dbReference type="AlphaFoldDB" id="A0A1R4GWD7"/>
<dbReference type="PANTHER" id="PTHR43344:SF2">
    <property type="entry name" value="PHOSPHOSERINE PHOSPHATASE"/>
    <property type="match status" value="1"/>
</dbReference>
<dbReference type="SFLD" id="SFLDG01137">
    <property type="entry name" value="C1.6.1:_Phosphoserine_Phosphat"/>
    <property type="match status" value="1"/>
</dbReference>